<reference evidence="1" key="1">
    <citation type="submission" date="2021-04" db="EMBL/GenBank/DDBJ databases">
        <title>Draft genome of Fusarium avenaceum strain F156N33, isolated from an atmospheric sample in Virginia.</title>
        <authorList>
            <person name="Yang S."/>
            <person name="Vinatzer B.A."/>
            <person name="Coleman J."/>
        </authorList>
    </citation>
    <scope>NUCLEOTIDE SEQUENCE</scope>
    <source>
        <strain evidence="1">F156N33</strain>
    </source>
</reference>
<evidence type="ECO:0000313" key="2">
    <source>
        <dbReference type="Proteomes" id="UP000782241"/>
    </source>
</evidence>
<dbReference type="Proteomes" id="UP000782241">
    <property type="component" value="Unassembled WGS sequence"/>
</dbReference>
<gene>
    <name evidence="1" type="ORF">KAF25_009109</name>
</gene>
<dbReference type="GO" id="GO:0000329">
    <property type="term" value="C:fungal-type vacuole membrane"/>
    <property type="evidence" value="ECO:0007669"/>
    <property type="project" value="InterPro"/>
</dbReference>
<name>A0A9P7KMZ6_9HYPO</name>
<accession>A0A9P7KMZ6</accession>
<comment type="caution">
    <text evidence="1">The sequence shown here is derived from an EMBL/GenBank/DDBJ whole genome shotgun (WGS) entry which is preliminary data.</text>
</comment>
<dbReference type="PANTHER" id="PTHR35895:SF1">
    <property type="entry name" value="LIPID-BINDING SERUM GLYCOPROTEIN C-TERMINAL DOMAIN-CONTAINING PROTEIN"/>
    <property type="match status" value="1"/>
</dbReference>
<dbReference type="EMBL" id="JAGPUO010000023">
    <property type="protein sequence ID" value="KAG5656233.1"/>
    <property type="molecule type" value="Genomic_DNA"/>
</dbReference>
<dbReference type="AlphaFoldDB" id="A0A9P7KMZ6"/>
<protein>
    <submittedName>
        <fullName evidence="1">Uncharacterized protein</fullName>
    </submittedName>
</protein>
<dbReference type="Pfam" id="PF12505">
    <property type="entry name" value="DUF3712"/>
    <property type="match status" value="1"/>
</dbReference>
<dbReference type="InterPro" id="IPR022185">
    <property type="entry name" value="DUF3712"/>
</dbReference>
<dbReference type="PANTHER" id="PTHR35895">
    <property type="entry name" value="CHROMOSOME 16, WHOLE GENOME SHOTGUN SEQUENCE"/>
    <property type="match status" value="1"/>
</dbReference>
<organism evidence="1 2">
    <name type="scientific">Fusarium avenaceum</name>
    <dbReference type="NCBI Taxonomy" id="40199"/>
    <lineage>
        <taxon>Eukaryota</taxon>
        <taxon>Fungi</taxon>
        <taxon>Dikarya</taxon>
        <taxon>Ascomycota</taxon>
        <taxon>Pezizomycotina</taxon>
        <taxon>Sordariomycetes</taxon>
        <taxon>Hypocreomycetidae</taxon>
        <taxon>Hypocreales</taxon>
        <taxon>Nectriaceae</taxon>
        <taxon>Fusarium</taxon>
        <taxon>Fusarium tricinctum species complex</taxon>
    </lineage>
</organism>
<keyword evidence="2" id="KW-1185">Reference proteome</keyword>
<sequence>MKAYTAKNQIHRYLHFPSLIMIISDSPLFKEYARSVLSPESRPARAFYSPFGIVDIVVQHLVDLAKLETARFKISNATADSFNLAVEGRVVGTGTFSSTIEATDASLSFNGFSFGKIKLPQIQTSFWGTNLAVQEQRVDITDSATWHAFIRSLIVDDNTSLQVESKECTVRALGTSSTCDLHLEMPLKATGGPRVLLKKLVRMGERVIAVFSLEYSGPAEIDYGHCAFEFRNGHNETLAELKGDLNLVQGQAVLTLHGTMRDGVSVSSNKIRLVGVGVPEREKSWLSATVREIDTVFNLEPRYAEQL</sequence>
<evidence type="ECO:0000313" key="1">
    <source>
        <dbReference type="EMBL" id="KAG5656233.1"/>
    </source>
</evidence>
<dbReference type="InterPro" id="IPR046368">
    <property type="entry name" value="Tag1"/>
</dbReference>
<proteinExistence type="predicted"/>